<dbReference type="GO" id="GO:0003677">
    <property type="term" value="F:DNA binding"/>
    <property type="evidence" value="ECO:0007669"/>
    <property type="project" value="InterPro"/>
</dbReference>
<dbReference type="InterPro" id="IPR011010">
    <property type="entry name" value="DNA_brk_join_enz"/>
</dbReference>
<dbReference type="PROSITE" id="PS51898">
    <property type="entry name" value="TYR_RECOMBINASE"/>
    <property type="match status" value="1"/>
</dbReference>
<dbReference type="GO" id="GO:0006310">
    <property type="term" value="P:DNA recombination"/>
    <property type="evidence" value="ECO:0007669"/>
    <property type="project" value="UniProtKB-KW"/>
</dbReference>
<dbReference type="SUPFAM" id="SSF56349">
    <property type="entry name" value="DNA breaking-rejoining enzymes"/>
    <property type="match status" value="1"/>
</dbReference>
<dbReference type="AlphaFoldDB" id="A0A368ZMG6"/>
<dbReference type="RefSeq" id="WP_114413474.1">
    <property type="nucleotide sequence ID" value="NZ_QPJQ01000043.1"/>
</dbReference>
<dbReference type="OrthoDB" id="9784724at2"/>
<protein>
    <recommendedName>
        <fullName evidence="2">Tyr recombinase domain-containing protein</fullName>
    </recommendedName>
</protein>
<sequence length="351" mass="40453">MGYLEKKRNLYYAVLKIPKELHEHFGKTKFSKSTGEADKRKATNIAMGYVSDWKRQIETARRISLDQDTMFALSLRKELEQSSKHNDDPLVIHEVVFDIVDKLRMQGKEAKAEKIAGIAFGKDIILSEHYHDWVASIKTTKVKTRSSYASVGREVMHFFPTVGSITAKGVRNWARLMVEGREYYPEPLSKSSIDRRFKAARNFWNYLEYRDLVPLDSCPFKMPRFVAEEEKKKRAMLLKNKGRTEERLPFESHELVSIWKEASKKDQQLADLIFLGMFTGCRIEELCQLKVDSCSEKLLKVTSSKTKAGYRDIPVHPKLTPLIKRLLNESKDSYLLSGLKAPPSTESPLVQ</sequence>
<comment type="caution">
    <text evidence="3">The sequence shown here is derived from an EMBL/GenBank/DDBJ whole genome shotgun (WGS) entry which is preliminary data.</text>
</comment>
<name>A0A368ZMG6_9GAMM</name>
<dbReference type="Gene3D" id="1.10.443.10">
    <property type="entry name" value="Intergrase catalytic core"/>
    <property type="match status" value="1"/>
</dbReference>
<dbReference type="Proteomes" id="UP000253506">
    <property type="component" value="Unassembled WGS sequence"/>
</dbReference>
<accession>A0A368ZMG6</accession>
<reference evidence="3 4" key="1">
    <citation type="submission" date="2018-07" db="EMBL/GenBank/DDBJ databases">
        <title>Genomic Encyclopedia of Type Strains, Phase III (KMG-III): the genomes of soil and plant-associated and newly described type strains.</title>
        <authorList>
            <person name="Whitman W."/>
        </authorList>
    </citation>
    <scope>NUCLEOTIDE SEQUENCE [LARGE SCALE GENOMIC DNA]</scope>
    <source>
        <strain evidence="3 4">CECT 7731</strain>
    </source>
</reference>
<evidence type="ECO:0000313" key="3">
    <source>
        <dbReference type="EMBL" id="RCW94681.1"/>
    </source>
</evidence>
<dbReference type="Pfam" id="PF20172">
    <property type="entry name" value="DUF6538"/>
    <property type="match status" value="1"/>
</dbReference>
<gene>
    <name evidence="3" type="ORF">DFP77_1431</name>
</gene>
<dbReference type="GO" id="GO:0015074">
    <property type="term" value="P:DNA integration"/>
    <property type="evidence" value="ECO:0007669"/>
    <property type="project" value="InterPro"/>
</dbReference>
<organism evidence="3 4">
    <name type="scientific">Marinomonas foliarum</name>
    <dbReference type="NCBI Taxonomy" id="491950"/>
    <lineage>
        <taxon>Bacteria</taxon>
        <taxon>Pseudomonadati</taxon>
        <taxon>Pseudomonadota</taxon>
        <taxon>Gammaproteobacteria</taxon>
        <taxon>Oceanospirillales</taxon>
        <taxon>Oceanospirillaceae</taxon>
        <taxon>Marinomonas</taxon>
    </lineage>
</organism>
<dbReference type="InterPro" id="IPR046668">
    <property type="entry name" value="DUF6538"/>
</dbReference>
<dbReference type="InterPro" id="IPR002104">
    <property type="entry name" value="Integrase_catalytic"/>
</dbReference>
<evidence type="ECO:0000313" key="4">
    <source>
        <dbReference type="Proteomes" id="UP000253506"/>
    </source>
</evidence>
<feature type="domain" description="Tyr recombinase" evidence="2">
    <location>
        <begin position="243"/>
        <end position="351"/>
    </location>
</feature>
<dbReference type="InterPro" id="IPR013762">
    <property type="entry name" value="Integrase-like_cat_sf"/>
</dbReference>
<evidence type="ECO:0000256" key="1">
    <source>
        <dbReference type="ARBA" id="ARBA00023172"/>
    </source>
</evidence>
<dbReference type="EMBL" id="QPJQ01000043">
    <property type="protein sequence ID" value="RCW94681.1"/>
    <property type="molecule type" value="Genomic_DNA"/>
</dbReference>
<evidence type="ECO:0000259" key="2">
    <source>
        <dbReference type="PROSITE" id="PS51898"/>
    </source>
</evidence>
<proteinExistence type="predicted"/>
<keyword evidence="1" id="KW-0233">DNA recombination</keyword>